<feature type="domain" description="TsaA-like" evidence="4">
    <location>
        <begin position="34"/>
        <end position="183"/>
    </location>
</feature>
<sequence>MSSGASAGHVAAPTGSSSGGEVAANDAPQSIFNFVSVATVQTPFRDRRGTPRQGSVAPLSRGTVVFHPHIVSPAALDNLQQFSHAWVLFVFHENTNARGLEGKKGAGRPTTFRAKISPPRLGGPKVGVFSTRSPHRPNPIGLTMVRILGVQGHHLHVSGLDLVDGTPVLDVKPVVPYDVPDGLAVPEWVLEGDKERRRVTWSRAAQLALHALFERRGARASRFYDNPQALSEAAAQVLAQDIRGVHQGRGSASDGGGCGGAAYECVFDGLRLLFVHADGAVIVQDVVVA</sequence>
<dbReference type="Proteomes" id="UP000664859">
    <property type="component" value="Unassembled WGS sequence"/>
</dbReference>
<dbReference type="InterPro" id="IPR036414">
    <property type="entry name" value="YaeB_N_sf"/>
</dbReference>
<dbReference type="InterPro" id="IPR023370">
    <property type="entry name" value="TrmO-like_N"/>
</dbReference>
<dbReference type="PROSITE" id="PS51668">
    <property type="entry name" value="TSAA_2"/>
    <property type="match status" value="1"/>
</dbReference>
<evidence type="ECO:0000256" key="3">
    <source>
        <dbReference type="SAM" id="MobiDB-lite"/>
    </source>
</evidence>
<feature type="region of interest" description="Disordered" evidence="3">
    <location>
        <begin position="1"/>
        <end position="23"/>
    </location>
</feature>
<keyword evidence="1" id="KW-0949">S-adenosyl-L-methionine</keyword>
<organism evidence="5 6">
    <name type="scientific">Tribonema minus</name>
    <dbReference type="NCBI Taxonomy" id="303371"/>
    <lineage>
        <taxon>Eukaryota</taxon>
        <taxon>Sar</taxon>
        <taxon>Stramenopiles</taxon>
        <taxon>Ochrophyta</taxon>
        <taxon>PX clade</taxon>
        <taxon>Xanthophyceae</taxon>
        <taxon>Tribonematales</taxon>
        <taxon>Tribonemataceae</taxon>
        <taxon>Tribonema</taxon>
    </lineage>
</organism>
<dbReference type="SUPFAM" id="SSF118196">
    <property type="entry name" value="YaeB-like"/>
    <property type="match status" value="1"/>
</dbReference>
<gene>
    <name evidence="5" type="ORF">JKP88DRAFT_274019</name>
</gene>
<dbReference type="AlphaFoldDB" id="A0A835YKX6"/>
<dbReference type="PROSITE" id="PS01318">
    <property type="entry name" value="TSAA_1"/>
    <property type="match status" value="1"/>
</dbReference>
<proteinExistence type="inferred from homology"/>
<dbReference type="InterPro" id="IPR036413">
    <property type="entry name" value="YaeB-like_sf"/>
</dbReference>
<dbReference type="Gene3D" id="2.40.30.70">
    <property type="entry name" value="YaeB-like"/>
    <property type="match status" value="1"/>
</dbReference>
<reference evidence="5" key="1">
    <citation type="submission" date="2021-02" db="EMBL/GenBank/DDBJ databases">
        <title>First Annotated Genome of the Yellow-green Alga Tribonema minus.</title>
        <authorList>
            <person name="Mahan K.M."/>
        </authorList>
    </citation>
    <scope>NUCLEOTIDE SEQUENCE</scope>
    <source>
        <strain evidence="5">UTEX B ZZ1240</strain>
    </source>
</reference>
<dbReference type="InterPro" id="IPR040372">
    <property type="entry name" value="YaeB-like"/>
</dbReference>
<dbReference type="PANTHER" id="PTHR12818">
    <property type="entry name" value="TRNA (ADENINE(37)-N6)-METHYLTRANSFERASE"/>
    <property type="match status" value="1"/>
</dbReference>
<comment type="caution">
    <text evidence="5">The sequence shown here is derived from an EMBL/GenBank/DDBJ whole genome shotgun (WGS) entry which is preliminary data.</text>
</comment>
<evidence type="ECO:0000313" key="5">
    <source>
        <dbReference type="EMBL" id="KAG5177376.1"/>
    </source>
</evidence>
<evidence type="ECO:0000313" key="6">
    <source>
        <dbReference type="Proteomes" id="UP000664859"/>
    </source>
</evidence>
<dbReference type="OrthoDB" id="4882at2759"/>
<evidence type="ECO:0000256" key="1">
    <source>
        <dbReference type="ARBA" id="ARBA00022691"/>
    </source>
</evidence>
<dbReference type="EMBL" id="JAFCMP010000525">
    <property type="protein sequence ID" value="KAG5177376.1"/>
    <property type="molecule type" value="Genomic_DNA"/>
</dbReference>
<accession>A0A835YKX6</accession>
<evidence type="ECO:0000256" key="2">
    <source>
        <dbReference type="ARBA" id="ARBA00033753"/>
    </source>
</evidence>
<protein>
    <submittedName>
        <fullName evidence="5">TsaA-like domain-containing protein</fullName>
    </submittedName>
</protein>
<name>A0A835YKX6_9STRA</name>
<dbReference type="InterPro" id="IPR023368">
    <property type="entry name" value="UPF0066_cons_site"/>
</dbReference>
<dbReference type="CDD" id="cd09281">
    <property type="entry name" value="UPF0066"/>
    <property type="match status" value="1"/>
</dbReference>
<comment type="similarity">
    <text evidence="2">Belongs to the tRNA methyltransferase O family.</text>
</comment>
<keyword evidence="6" id="KW-1185">Reference proteome</keyword>
<dbReference type="PANTHER" id="PTHR12818:SF0">
    <property type="entry name" value="TRNA (ADENINE(37)-N6)-METHYLTRANSFERASE"/>
    <property type="match status" value="1"/>
</dbReference>
<dbReference type="Pfam" id="PF01980">
    <property type="entry name" value="TrmO_N"/>
    <property type="match status" value="1"/>
</dbReference>
<dbReference type="NCBIfam" id="TIGR00104">
    <property type="entry name" value="tRNA_TsaA"/>
    <property type="match status" value="1"/>
</dbReference>
<evidence type="ECO:0000259" key="4">
    <source>
        <dbReference type="PROSITE" id="PS51668"/>
    </source>
</evidence>